<dbReference type="CTD" id="373645"/>
<sequence length="88" mass="9590">MYKGIFLCVLFAVICANSLAKPSSDADEDNDEVERYVRGWASKIGQTLGKIAKVGLQGLMQPKREAMLRSAEAQGMIGTLTSKRIKQG</sequence>
<dbReference type="Xenbase" id="XB-GENE-6252880">
    <property type="gene designation" value="levi.2.L"/>
</dbReference>
<organism evidence="2">
    <name type="scientific">Xenopus laevis</name>
    <name type="common">African clawed frog</name>
    <dbReference type="NCBI Taxonomy" id="8355"/>
    <lineage>
        <taxon>Eukaryota</taxon>
        <taxon>Metazoa</taxon>
        <taxon>Chordata</taxon>
        <taxon>Craniata</taxon>
        <taxon>Vertebrata</taxon>
        <taxon>Euteleostomi</taxon>
        <taxon>Amphibia</taxon>
        <taxon>Batrachia</taxon>
        <taxon>Anura</taxon>
        <taxon>Pipoidea</taxon>
        <taxon>Pipidae</taxon>
        <taxon>Xenopodinae</taxon>
        <taxon>Xenopus</taxon>
        <taxon>Xenopus</taxon>
    </lineage>
</organism>
<evidence type="ECO:0000313" key="3">
    <source>
        <dbReference type="EMBL" id="OCT56365.1"/>
    </source>
</evidence>
<dbReference type="STRING" id="8355.B7ZSF0"/>
<accession>A0A974BQD9</accession>
<dbReference type="Proteomes" id="UP000694892">
    <property type="component" value="Unassembled WGS sequence"/>
</dbReference>
<feature type="signal peptide" evidence="1">
    <location>
        <begin position="1"/>
        <end position="20"/>
    </location>
</feature>
<evidence type="ECO:0000313" key="5">
    <source>
        <dbReference type="Xenbase" id="XB-GENE-6252880"/>
    </source>
</evidence>
<dbReference type="Proteomes" id="UP000186698">
    <property type="component" value="Chromosome 6L"/>
</dbReference>
<dbReference type="EMBL" id="KV467291">
    <property type="protein sequence ID" value="OCT56365.1"/>
    <property type="molecule type" value="Genomic_DNA"/>
</dbReference>
<reference evidence="3" key="2">
    <citation type="submission" date="2016-05" db="EMBL/GenBank/DDBJ databases">
        <title>WGS assembly of Xenopus laevis.</title>
        <authorList>
            <person name="Session A."/>
            <person name="Uno Y."/>
            <person name="Kwon T."/>
            <person name="Chapman J."/>
            <person name="Toyoda A."/>
            <person name="Takahashi S."/>
            <person name="Fukui A."/>
            <person name="Hikosaka A."/>
            <person name="Putnam N."/>
            <person name="Stites J."/>
            <person name="Van Heeringen S."/>
            <person name="Quigley I."/>
            <person name="Heinz S."/>
            <person name="Hellsten U."/>
            <person name="Lyons J."/>
            <person name="Suzuki A."/>
            <person name="Kondo M."/>
            <person name="Ogino H."/>
            <person name="Ochi H."/>
            <person name="Bogdanovic O."/>
            <person name="Lister R."/>
            <person name="Georgiou G."/>
            <person name="Paranjpe S."/>
            <person name="Van Kruijsbergen I."/>
            <person name="Mozaffari S."/>
            <person name="Shu S."/>
            <person name="Schmutz J."/>
            <person name="Jenkins J."/>
            <person name="Grimwood J."/>
            <person name="Carlson J."/>
            <person name="Mitros T."/>
            <person name="Simakov O."/>
            <person name="Heald R."/>
            <person name="Miller K."/>
            <person name="Haudenschild C."/>
            <person name="Kuroki Y."/>
            <person name="Tanaka T."/>
            <person name="Michiue T."/>
            <person name="Watanabe M."/>
            <person name="Kinoshita T."/>
            <person name="Ohta Y."/>
            <person name="Mawaribuchi S."/>
            <person name="Suzuki Y."/>
            <person name="Haramoto Y."/>
            <person name="Yamamoto T."/>
            <person name="Takagi C."/>
            <person name="Kitzman J."/>
            <person name="Shendure J."/>
            <person name="Nakayama T."/>
            <person name="Izutsu Y."/>
            <person name="Robert J."/>
            <person name="Dichmann D."/>
            <person name="Flajnik M."/>
            <person name="Houston D."/>
            <person name="Marcotte E."/>
            <person name="Wallingford J."/>
            <person name="Ito Y."/>
            <person name="Asashima M."/>
            <person name="Ueno N."/>
            <person name="Matsuda Y."/>
            <person name="Jan Veenstra G."/>
            <person name="Fujiyama A."/>
            <person name="Harland R."/>
            <person name="Taira M."/>
            <person name="Rokhsar D.S."/>
        </authorList>
    </citation>
    <scope>NUCLEOTIDE SEQUENCE</scope>
    <source>
        <strain evidence="3">J</strain>
        <tissue evidence="3">Blood</tissue>
    </source>
</reference>
<accession>B7ZSF0</accession>
<reference evidence="2" key="1">
    <citation type="submission" date="2008-11" db="EMBL/GenBank/DDBJ databases">
        <authorList>
            <consortium name="NIH - Xenopus Gene Collection (XGC) project"/>
        </authorList>
    </citation>
    <scope>NUCLEOTIDE SEQUENCE [LARGE SCALE MRNA]</scope>
    <source>
        <tissue evidence="2">Oocytes</tissue>
    </source>
</reference>
<dbReference type="KEGG" id="xla:373645"/>
<dbReference type="GeneID" id="373645"/>
<name>B7ZSF0_XENLA</name>
<dbReference type="Bgee" id="373645">
    <property type="expression patterns" value="Expressed in zone of skin and 7 other cell types or tissues"/>
</dbReference>
<feature type="chain" id="PRO_5044728974" evidence="1">
    <location>
        <begin position="21"/>
        <end position="88"/>
    </location>
</feature>
<evidence type="ECO:0000256" key="1">
    <source>
        <dbReference type="SAM" id="SignalP"/>
    </source>
</evidence>
<proteinExistence type="evidence at transcript level"/>
<evidence type="ECO:0000313" key="2">
    <source>
        <dbReference type="EMBL" id="AAI70500.1"/>
    </source>
</evidence>
<dbReference type="EMBL" id="BC170500">
    <property type="protein sequence ID" value="AAI70500.1"/>
    <property type="molecule type" value="mRNA"/>
</dbReference>
<dbReference type="AlphaFoldDB" id="B7ZSF0"/>
<dbReference type="PaxDb" id="8355-B7ZSF0"/>
<dbReference type="AGR" id="Xenbase:XB-GENE-6252880"/>
<keyword evidence="1" id="KW-0732">Signal</keyword>
<dbReference type="OrthoDB" id="10384889at2759"/>
<keyword evidence="4" id="KW-1185">Reference proteome</keyword>
<dbReference type="RefSeq" id="NP_001079112.1">
    <property type="nucleotide sequence ID" value="NM_001085643.1"/>
</dbReference>
<dbReference type="SMR" id="B7ZSF0"/>
<evidence type="ECO:0000313" key="4">
    <source>
        <dbReference type="Proteomes" id="UP000186698"/>
    </source>
</evidence>
<gene>
    <name evidence="5" type="primary">levi.2.L</name>
    <name evidence="5" type="synonym">levi</name>
    <name evidence="5" type="synonym">levi.2</name>
    <name evidence="2" type="synonym">levitide-a</name>
    <name evidence="3" type="ORF">XELAEV_18000209mg</name>
</gene>
<protein>
    <submittedName>
        <fullName evidence="2">Neurohormone-like peptide</fullName>
    </submittedName>
</protein>